<dbReference type="PANTHER" id="PTHR12726:SF0">
    <property type="entry name" value="CERAMIDE GLUCOSYLTRANSFERASE"/>
    <property type="match status" value="1"/>
</dbReference>
<organism evidence="8 9">
    <name type="scientific">Castilleja foliolosa</name>
    <dbReference type="NCBI Taxonomy" id="1961234"/>
    <lineage>
        <taxon>Eukaryota</taxon>
        <taxon>Viridiplantae</taxon>
        <taxon>Streptophyta</taxon>
        <taxon>Embryophyta</taxon>
        <taxon>Tracheophyta</taxon>
        <taxon>Spermatophyta</taxon>
        <taxon>Magnoliopsida</taxon>
        <taxon>eudicotyledons</taxon>
        <taxon>Gunneridae</taxon>
        <taxon>Pentapetalae</taxon>
        <taxon>asterids</taxon>
        <taxon>lamiids</taxon>
        <taxon>Lamiales</taxon>
        <taxon>Orobanchaceae</taxon>
        <taxon>Pedicularideae</taxon>
        <taxon>Castillejinae</taxon>
        <taxon>Castilleja</taxon>
    </lineage>
</organism>
<keyword evidence="2" id="KW-0328">Glycosyltransferase</keyword>
<accession>A0ABD3C4A6</accession>
<feature type="transmembrane region" description="Helical" evidence="7">
    <location>
        <begin position="23"/>
        <end position="44"/>
    </location>
</feature>
<dbReference type="GO" id="GO:0008194">
    <property type="term" value="F:UDP-glycosyltransferase activity"/>
    <property type="evidence" value="ECO:0007669"/>
    <property type="project" value="UniProtKB-ARBA"/>
</dbReference>
<reference evidence="9" key="1">
    <citation type="journal article" date="2024" name="IScience">
        <title>Strigolactones Initiate the Formation of Haustorium-like Structures in Castilleja.</title>
        <authorList>
            <person name="Buerger M."/>
            <person name="Peterson D."/>
            <person name="Chory J."/>
        </authorList>
    </citation>
    <scope>NUCLEOTIDE SEQUENCE [LARGE SCALE GENOMIC DNA]</scope>
</reference>
<evidence type="ECO:0000313" key="8">
    <source>
        <dbReference type="EMBL" id="KAL3623695.1"/>
    </source>
</evidence>
<evidence type="ECO:0000256" key="3">
    <source>
        <dbReference type="ARBA" id="ARBA00022679"/>
    </source>
</evidence>
<comment type="caution">
    <text evidence="8">The sequence shown here is derived from an EMBL/GenBank/DDBJ whole genome shotgun (WGS) entry which is preliminary data.</text>
</comment>
<keyword evidence="9" id="KW-1185">Reference proteome</keyword>
<keyword evidence="5 7" id="KW-1133">Transmembrane helix</keyword>
<evidence type="ECO:0000313" key="9">
    <source>
        <dbReference type="Proteomes" id="UP001632038"/>
    </source>
</evidence>
<name>A0ABD3C4A6_9LAMI</name>
<dbReference type="AlphaFoldDB" id="A0ABD3C4A6"/>
<evidence type="ECO:0000256" key="1">
    <source>
        <dbReference type="ARBA" id="ARBA00004141"/>
    </source>
</evidence>
<dbReference type="EMBL" id="JAVIJP010000054">
    <property type="protein sequence ID" value="KAL3623695.1"/>
    <property type="molecule type" value="Genomic_DNA"/>
</dbReference>
<comment type="subcellular location">
    <subcellularLocation>
        <location evidence="1">Membrane</location>
        <topology evidence="1">Multi-pass membrane protein</topology>
    </subcellularLocation>
</comment>
<evidence type="ECO:0000256" key="6">
    <source>
        <dbReference type="ARBA" id="ARBA00023136"/>
    </source>
</evidence>
<dbReference type="GO" id="GO:0016758">
    <property type="term" value="F:hexosyltransferase activity"/>
    <property type="evidence" value="ECO:0007669"/>
    <property type="project" value="UniProtKB-ARBA"/>
</dbReference>
<dbReference type="GO" id="GO:0016020">
    <property type="term" value="C:membrane"/>
    <property type="evidence" value="ECO:0007669"/>
    <property type="project" value="UniProtKB-SubCell"/>
</dbReference>
<evidence type="ECO:0000256" key="7">
    <source>
        <dbReference type="SAM" id="Phobius"/>
    </source>
</evidence>
<sequence>MSGIHLAAALRFYYKGYLDGETAFPFTGLFLSACLALCTTIELFSMGNLTRIEVQLCNLLSPEAPPLSLASYNWGLTRRLRLQQSHMVFVAMLVDNFLYPISAIRSHFSQSIDWSGIQYHLKNGKICKIERSKGKGPKYTDLGGKKLYGKKGSQYNYSLLRSLSRNYVQWRQPKKFDL</sequence>
<dbReference type="InterPro" id="IPR025993">
    <property type="entry name" value="Ceramide_glucosylTrfase"/>
</dbReference>
<keyword evidence="4 7" id="KW-0812">Transmembrane</keyword>
<evidence type="ECO:0000256" key="2">
    <source>
        <dbReference type="ARBA" id="ARBA00022676"/>
    </source>
</evidence>
<dbReference type="Proteomes" id="UP001632038">
    <property type="component" value="Unassembled WGS sequence"/>
</dbReference>
<evidence type="ECO:0000256" key="5">
    <source>
        <dbReference type="ARBA" id="ARBA00022989"/>
    </source>
</evidence>
<keyword evidence="3" id="KW-0808">Transferase</keyword>
<protein>
    <submittedName>
        <fullName evidence="8">Uncharacterized protein</fullName>
    </submittedName>
</protein>
<keyword evidence="6 7" id="KW-0472">Membrane</keyword>
<proteinExistence type="predicted"/>
<evidence type="ECO:0000256" key="4">
    <source>
        <dbReference type="ARBA" id="ARBA00022692"/>
    </source>
</evidence>
<gene>
    <name evidence="8" type="ORF">CASFOL_032511</name>
</gene>
<dbReference type="PANTHER" id="PTHR12726">
    <property type="entry name" value="CERAMIDE GLUCOSYLTRANSFERASE"/>
    <property type="match status" value="1"/>
</dbReference>